<evidence type="ECO:0000313" key="5">
    <source>
        <dbReference type="Proteomes" id="UP000007820"/>
    </source>
</evidence>
<evidence type="ECO:0000313" key="6">
    <source>
        <dbReference type="Proteomes" id="UP000010862"/>
    </source>
</evidence>
<proteinExistence type="predicted"/>
<feature type="chain" id="PRO_5010496587" evidence="2">
    <location>
        <begin position="19"/>
        <end position="361"/>
    </location>
</feature>
<sequence>MQRWLFAGMLLFSLSIHAQGESSHDSARVLNEQVGLLLINLKATRDTATYYTTLQQVMQTALRCDAYDSQAGSNGRPTAQYRHQNRKRLDPYRRKLMEAALYYTAHSRNKEALHCYDLYLGTSNSRLFEGEQDSFRGQAAYYAALLAYGGHQYVRANSYADIAIRDTNFARDAAEIKVGCMREMMVTHNDSARYLIALLELHDKAPQNPTYFHMLLEYFSSAGHEKELEQFAYDEVRKDSTDLLAWLLLGEVKMKRQLWPQAVKAYKRAISLAPDDVGAIYNLGVCHSAMAQQMMTDDESEVSDSCRALLETARQQLERVGALDPEQEQVEWVKPLYQVYLKLGDREGLGRLTSRLRRAQQ</sequence>
<evidence type="ECO:0000313" key="4">
    <source>
        <dbReference type="EMBL" id="EGQ17251.1"/>
    </source>
</evidence>
<reference evidence="3" key="2">
    <citation type="submission" date="2012-02" db="EMBL/GenBank/DDBJ databases">
        <title>Complete sequence of chromosome 1 of Prevotella dentalis DSM 3688.</title>
        <authorList>
            <consortium name="US DOE Joint Genome Institute (JGI-PGF)"/>
            <person name="Lucas S."/>
            <person name="Copeland A."/>
            <person name="Lapidus A."/>
            <person name="Glavina del Rio T."/>
            <person name="Dalin E."/>
            <person name="Tice H."/>
            <person name="Bruce D."/>
            <person name="Goodwin L."/>
            <person name="Pitluck S."/>
            <person name="Peters L."/>
            <person name="Mikhailova N."/>
            <person name="Chertkov O."/>
            <person name="Kyrpides N."/>
            <person name="Mavromatis K."/>
            <person name="Ivanova N."/>
            <person name="Brettin T."/>
            <person name="Detter J.C."/>
            <person name="Han C."/>
            <person name="Larimer F."/>
            <person name="Land M."/>
            <person name="Hauser L."/>
            <person name="Markowitz V."/>
            <person name="Cheng J.-F."/>
            <person name="Hugenholtz P."/>
            <person name="Woyke T."/>
            <person name="Wu D."/>
            <person name="Gronow S."/>
            <person name="Wellnitz S."/>
            <person name="Brambilla E."/>
            <person name="Klenk H.-P."/>
            <person name="Eisen J.A."/>
        </authorList>
    </citation>
    <scope>NUCLEOTIDE SEQUENCE [LARGE SCALE GENOMIC DNA]</scope>
    <source>
        <strain evidence="3">DSM 3688</strain>
    </source>
</reference>
<accession>F9D015</accession>
<dbReference type="eggNOG" id="COG4783">
    <property type="taxonomic scope" value="Bacteria"/>
</dbReference>
<dbReference type="KEGG" id="pdt:Prede_0573"/>
<dbReference type="AlphaFoldDB" id="F9D015"/>
<dbReference type="InterPro" id="IPR019734">
    <property type="entry name" value="TPR_rpt"/>
</dbReference>
<name>F9D015_PREDD</name>
<dbReference type="Proteomes" id="UP000007820">
    <property type="component" value="Unassembled WGS sequence"/>
</dbReference>
<dbReference type="Proteomes" id="UP000010862">
    <property type="component" value="Chromosome 1"/>
</dbReference>
<dbReference type="PATRIC" id="fig|908937.9.peg.595"/>
<dbReference type="EMBL" id="AFPW01000003">
    <property type="protein sequence ID" value="EGQ17251.1"/>
    <property type="molecule type" value="Genomic_DNA"/>
</dbReference>
<dbReference type="InterPro" id="IPR011990">
    <property type="entry name" value="TPR-like_helical_dom_sf"/>
</dbReference>
<gene>
    <name evidence="3" type="ordered locus">Prede_0573</name>
    <name evidence="4" type="ORF">HMPREF9136_0192</name>
</gene>
<reference evidence="4 5" key="1">
    <citation type="submission" date="2011-04" db="EMBL/GenBank/DDBJ databases">
        <authorList>
            <person name="Muzny D."/>
            <person name="Qin X."/>
            <person name="Deng J."/>
            <person name="Jiang H."/>
            <person name="Liu Y."/>
            <person name="Qu J."/>
            <person name="Song X.-Z."/>
            <person name="Zhang L."/>
            <person name="Thornton R."/>
            <person name="Coyle M."/>
            <person name="Francisco L."/>
            <person name="Jackson L."/>
            <person name="Javaid M."/>
            <person name="Korchina V."/>
            <person name="Kovar C."/>
            <person name="Mata R."/>
            <person name="Mathew T."/>
            <person name="Ngo R."/>
            <person name="Nguyen L."/>
            <person name="Nguyen N."/>
            <person name="Okwuonu G."/>
            <person name="Ongeri F."/>
            <person name="Pham C."/>
            <person name="Simmons D."/>
            <person name="Wilczek-Boney K."/>
            <person name="Hale W."/>
            <person name="Jakkamsetti A."/>
            <person name="Pham P."/>
            <person name="Ruth R."/>
            <person name="San Lucas F."/>
            <person name="Warren J."/>
            <person name="Zhang J."/>
            <person name="Zhao Z."/>
            <person name="Zhou C."/>
            <person name="Zhu D."/>
            <person name="Lee S."/>
            <person name="Bess C."/>
            <person name="Blankenburg K."/>
            <person name="Forbes L."/>
            <person name="Fu Q."/>
            <person name="Gubbala S."/>
            <person name="Hirani K."/>
            <person name="Jayaseelan J.C."/>
            <person name="Lara F."/>
            <person name="Munidasa M."/>
            <person name="Palculict T."/>
            <person name="Patil S."/>
            <person name="Pu L.-L."/>
            <person name="Saada N."/>
            <person name="Tang L."/>
            <person name="Weissenberger G."/>
            <person name="Zhu Y."/>
            <person name="Hemphill L."/>
            <person name="Shang Y."/>
            <person name="Youmans B."/>
            <person name="Ayvaz T."/>
            <person name="Ross M."/>
            <person name="Santibanez J."/>
            <person name="Aqrawi P."/>
            <person name="Gross S."/>
            <person name="Joshi V."/>
            <person name="Fowler G."/>
            <person name="Nazareth L."/>
            <person name="Reid J."/>
            <person name="Worley K."/>
            <person name="Petrosino J."/>
            <person name="Highlander S."/>
            <person name="Gibbs R."/>
        </authorList>
    </citation>
    <scope>NUCLEOTIDE SEQUENCE [LARGE SCALE GENOMIC DNA]</scope>
    <source>
        <strain evidence="4 5">DSM 3688</strain>
    </source>
</reference>
<dbReference type="EMBL" id="CP003368">
    <property type="protein sequence ID" value="AGB27932.1"/>
    <property type="molecule type" value="Genomic_DNA"/>
</dbReference>
<dbReference type="SMART" id="SM00028">
    <property type="entry name" value="TPR"/>
    <property type="match status" value="1"/>
</dbReference>
<feature type="repeat" description="TPR" evidence="1">
    <location>
        <begin position="243"/>
        <end position="276"/>
    </location>
</feature>
<protein>
    <submittedName>
        <fullName evidence="3">Cytochrome c biogenesis factor</fullName>
    </submittedName>
</protein>
<dbReference type="OrthoDB" id="1081823at2"/>
<dbReference type="Gene3D" id="1.25.40.10">
    <property type="entry name" value="Tetratricopeptide repeat domain"/>
    <property type="match status" value="1"/>
</dbReference>
<reference evidence="6" key="3">
    <citation type="submission" date="2012-02" db="EMBL/GenBank/DDBJ databases">
        <title>Complete sequence of chromosome 1 of Prevotella dentalis DSM 3688.</title>
        <authorList>
            <person name="Lucas S."/>
            <person name="Copeland A."/>
            <person name="Lapidus A."/>
            <person name="Glavina del Rio T."/>
            <person name="Dalin E."/>
            <person name="Tice H."/>
            <person name="Bruce D."/>
            <person name="Goodwin L."/>
            <person name="Pitluck S."/>
            <person name="Peters L."/>
            <person name="Mikhailova N."/>
            <person name="Chertkov O."/>
            <person name="Kyrpides N."/>
            <person name="Mavromatis K."/>
            <person name="Ivanova N."/>
            <person name="Brettin T."/>
            <person name="Detter J.C."/>
            <person name="Han C."/>
            <person name="Larimer F."/>
            <person name="Land M."/>
            <person name="Hauser L."/>
            <person name="Markowitz V."/>
            <person name="Cheng J.-F."/>
            <person name="Hugenholtz P."/>
            <person name="Woyke T."/>
            <person name="Wu D."/>
            <person name="Gronow S."/>
            <person name="Wellnitz S."/>
            <person name="Brambilla E."/>
            <person name="Klenk H.-P."/>
            <person name="Eisen J.A."/>
        </authorList>
    </citation>
    <scope>NUCLEOTIDE SEQUENCE [LARGE SCALE GENOMIC DNA]</scope>
    <source>
        <strain evidence="6">ATCC 49559 / DSM 3688 / JCM 13448 / NCTC 12043 / ES 2772</strain>
    </source>
</reference>
<organism evidence="4 5">
    <name type="scientific">Prevotella dentalis (strain ATCC 49559 / DSM 3688 / JCM 13448 / NCTC 12043 / ES 2772)</name>
    <name type="common">Mitsuokella dentalis</name>
    <dbReference type="NCBI Taxonomy" id="908937"/>
    <lineage>
        <taxon>Bacteria</taxon>
        <taxon>Pseudomonadati</taxon>
        <taxon>Bacteroidota</taxon>
        <taxon>Bacteroidia</taxon>
        <taxon>Bacteroidales</taxon>
        <taxon>Prevotellaceae</taxon>
        <taxon>Prevotella</taxon>
    </lineage>
</organism>
<evidence type="ECO:0000256" key="1">
    <source>
        <dbReference type="PROSITE-ProRule" id="PRU00339"/>
    </source>
</evidence>
<dbReference type="STRING" id="908937.Prede_0573"/>
<evidence type="ECO:0000313" key="3">
    <source>
        <dbReference type="EMBL" id="AGB27932.1"/>
    </source>
</evidence>
<dbReference type="PROSITE" id="PS50005">
    <property type="entry name" value="TPR"/>
    <property type="match status" value="1"/>
</dbReference>
<keyword evidence="6" id="KW-1185">Reference proteome</keyword>
<dbReference type="HOGENOM" id="CLU_054035_0_0_10"/>
<keyword evidence="1" id="KW-0802">TPR repeat</keyword>
<evidence type="ECO:0000256" key="2">
    <source>
        <dbReference type="SAM" id="SignalP"/>
    </source>
</evidence>
<feature type="signal peptide" evidence="2">
    <location>
        <begin position="1"/>
        <end position="18"/>
    </location>
</feature>
<dbReference type="SUPFAM" id="SSF48452">
    <property type="entry name" value="TPR-like"/>
    <property type="match status" value="1"/>
</dbReference>
<keyword evidence="2" id="KW-0732">Signal</keyword>